<dbReference type="OrthoDB" id="9864841at2"/>
<name>A0A2W6PKI5_9HELI</name>
<protein>
    <submittedName>
        <fullName evidence="1">Uncharacterized protein</fullName>
    </submittedName>
</protein>
<proteinExistence type="predicted"/>
<organism evidence="1 2">
    <name type="scientific">Helicobacter valdiviensis</name>
    <dbReference type="NCBI Taxonomy" id="1458358"/>
    <lineage>
        <taxon>Bacteria</taxon>
        <taxon>Pseudomonadati</taxon>
        <taxon>Campylobacterota</taxon>
        <taxon>Epsilonproteobacteria</taxon>
        <taxon>Campylobacterales</taxon>
        <taxon>Helicobacteraceae</taxon>
        <taxon>Helicobacter</taxon>
    </lineage>
</organism>
<dbReference type="RefSeq" id="WP_111230720.1">
    <property type="nucleotide sequence ID" value="NZ_NBIU01000075.1"/>
</dbReference>
<evidence type="ECO:0000313" key="1">
    <source>
        <dbReference type="EMBL" id="PZT47173.1"/>
    </source>
</evidence>
<comment type="caution">
    <text evidence="1">The sequence shown here is derived from an EMBL/GenBank/DDBJ whole genome shotgun (WGS) entry which is preliminary data.</text>
</comment>
<dbReference type="EMBL" id="NBIU01000075">
    <property type="protein sequence ID" value="PZT47173.1"/>
    <property type="molecule type" value="Genomic_DNA"/>
</dbReference>
<accession>A0A2W6PKI5</accession>
<evidence type="ECO:0000313" key="2">
    <source>
        <dbReference type="Proteomes" id="UP000249746"/>
    </source>
</evidence>
<sequence length="93" mass="10946">MKNTNLETLKENLENTLRYWYEITNDELFTESLDARLESLEEMKALILAIKTIKSETFNPKNLNIITIKTEAKLDVVLEYNKNEDLYDLAFRG</sequence>
<dbReference type="Proteomes" id="UP000249746">
    <property type="component" value="Unassembled WGS sequence"/>
</dbReference>
<gene>
    <name evidence="1" type="ORF">B6S12_10475</name>
</gene>
<dbReference type="AlphaFoldDB" id="A0A2W6PKI5"/>
<keyword evidence="2" id="KW-1185">Reference proteome</keyword>
<reference evidence="1 2" key="1">
    <citation type="submission" date="2017-03" db="EMBL/GenBank/DDBJ databases">
        <title>Genomic and clinical evidence uncovers the enterohepatic species Helicobacter valdiviensis as a potential human intestinal pathogen.</title>
        <authorList>
            <person name="Fresia P."/>
            <person name="Jara R."/>
            <person name="Sierra R."/>
            <person name="Ferres I."/>
            <person name="Greif G."/>
            <person name="Iraola G."/>
            <person name="Collado L."/>
        </authorList>
    </citation>
    <scope>NUCLEOTIDE SEQUENCE [LARGE SCALE GENOMIC DNA]</scope>
    <source>
        <strain evidence="1 2">WBE14</strain>
    </source>
</reference>